<dbReference type="SUPFAM" id="SSF52540">
    <property type="entry name" value="P-loop containing nucleoside triphosphate hydrolases"/>
    <property type="match status" value="1"/>
</dbReference>
<dbReference type="InterPro" id="IPR027417">
    <property type="entry name" value="P-loop_NTPase"/>
</dbReference>
<dbReference type="Gene3D" id="1.10.8.60">
    <property type="match status" value="1"/>
</dbReference>
<dbReference type="GO" id="GO:0006355">
    <property type="term" value="P:regulation of DNA-templated transcription"/>
    <property type="evidence" value="ECO:0007669"/>
    <property type="project" value="InterPro"/>
</dbReference>
<evidence type="ECO:0000256" key="3">
    <source>
        <dbReference type="SAM" id="MobiDB-lite"/>
    </source>
</evidence>
<sequence length="414" mass="44918">MGDPYSGGVSRTVNTGSNGLSRVHSGPSPTLPAGLSLPEAFHWLLEAGHKDLLGVSEQLLMVDREPAKVLALFGHRELWAWAHDQTQAVMGWQPLPFLDGRPVRLLWTQWTTLGAISGAIFALGAPDVEQATPAQEPAERPGDIFADVVPGTSPAATAIRGQLASWVGRCLCVRVTGPRGVGKDYVARALLSTQERLAPGRLMDPLVVDDPKLIIGEIWSTRVRDAIERGRPLFIRDLHSVPDRDVHVVFEWVTRAVASATPLVVSHAPWASDFSARRWEQVLPEQIRIPELVSRPEDLPELVRALGHATFGQRCDLKLTAGALRLLSGVRWVGNTAELEAVVIDARRRSGTDRLSENWIRLPSGATGGAGLADLERRAVQDALERTGGNRTAAAALLGISRSTLHRRLKAQGV</sequence>
<evidence type="ECO:0000259" key="4">
    <source>
        <dbReference type="PROSITE" id="PS50045"/>
    </source>
</evidence>
<dbReference type="InterPro" id="IPR009057">
    <property type="entry name" value="Homeodomain-like_sf"/>
</dbReference>
<dbReference type="AlphaFoldDB" id="A0A3N3ZND0"/>
<dbReference type="PANTHER" id="PTHR32071">
    <property type="entry name" value="TRANSCRIPTIONAL REGULATORY PROTEIN"/>
    <property type="match status" value="1"/>
</dbReference>
<keyword evidence="1" id="KW-0547">Nucleotide-binding</keyword>
<keyword evidence="2" id="KW-0067">ATP-binding</keyword>
<evidence type="ECO:0000256" key="1">
    <source>
        <dbReference type="ARBA" id="ARBA00022741"/>
    </source>
</evidence>
<keyword evidence="6" id="KW-1185">Reference proteome</keyword>
<dbReference type="GO" id="GO:0005524">
    <property type="term" value="F:ATP binding"/>
    <property type="evidence" value="ECO:0007669"/>
    <property type="project" value="UniProtKB-KW"/>
</dbReference>
<organism evidence="5 6">
    <name type="scientific">Kocuria soli</name>
    <dbReference type="NCBI Taxonomy" id="2485125"/>
    <lineage>
        <taxon>Bacteria</taxon>
        <taxon>Bacillati</taxon>
        <taxon>Actinomycetota</taxon>
        <taxon>Actinomycetes</taxon>
        <taxon>Micrococcales</taxon>
        <taxon>Micrococcaceae</taxon>
        <taxon>Kocuria</taxon>
    </lineage>
</organism>
<evidence type="ECO:0000256" key="2">
    <source>
        <dbReference type="ARBA" id="ARBA00022840"/>
    </source>
</evidence>
<dbReference type="Proteomes" id="UP000270616">
    <property type="component" value="Unassembled WGS sequence"/>
</dbReference>
<gene>
    <name evidence="5" type="ORF">EDL96_10475</name>
</gene>
<feature type="region of interest" description="Disordered" evidence="3">
    <location>
        <begin position="1"/>
        <end position="28"/>
    </location>
</feature>
<reference evidence="5 6" key="1">
    <citation type="submission" date="2018-10" db="EMBL/GenBank/DDBJ databases">
        <title>Kocuria sp. M5W7-7, whole genome shotgun sequence.</title>
        <authorList>
            <person name="Tuo L."/>
        </authorList>
    </citation>
    <scope>NUCLEOTIDE SEQUENCE [LARGE SCALE GENOMIC DNA]</scope>
    <source>
        <strain evidence="5 6">M5W7-7</strain>
    </source>
</reference>
<dbReference type="GO" id="GO:0043565">
    <property type="term" value="F:sequence-specific DNA binding"/>
    <property type="evidence" value="ECO:0007669"/>
    <property type="project" value="InterPro"/>
</dbReference>
<feature type="domain" description="Sigma-54 factor interaction" evidence="4">
    <location>
        <begin position="172"/>
        <end position="343"/>
    </location>
</feature>
<dbReference type="SUPFAM" id="SSF46689">
    <property type="entry name" value="Homeodomain-like"/>
    <property type="match status" value="1"/>
</dbReference>
<dbReference type="InterPro" id="IPR002078">
    <property type="entry name" value="Sigma_54_int"/>
</dbReference>
<evidence type="ECO:0000313" key="6">
    <source>
        <dbReference type="Proteomes" id="UP000270616"/>
    </source>
</evidence>
<dbReference type="InterPro" id="IPR002197">
    <property type="entry name" value="HTH_Fis"/>
</dbReference>
<protein>
    <recommendedName>
        <fullName evidence="4">Sigma-54 factor interaction domain-containing protein</fullName>
    </recommendedName>
</protein>
<comment type="caution">
    <text evidence="5">The sequence shown here is derived from an EMBL/GenBank/DDBJ whole genome shotgun (WGS) entry which is preliminary data.</text>
</comment>
<dbReference type="EMBL" id="RKMF01000013">
    <property type="protein sequence ID" value="ROZ62335.1"/>
    <property type="molecule type" value="Genomic_DNA"/>
</dbReference>
<proteinExistence type="predicted"/>
<name>A0A3N3ZND0_9MICC</name>
<feature type="compositionally biased region" description="Polar residues" evidence="3">
    <location>
        <begin position="9"/>
        <end position="20"/>
    </location>
</feature>
<dbReference type="Gene3D" id="1.10.10.60">
    <property type="entry name" value="Homeodomain-like"/>
    <property type="match status" value="1"/>
</dbReference>
<accession>A0A3N3ZND0</accession>
<dbReference type="PROSITE" id="PS50045">
    <property type="entry name" value="SIGMA54_INTERACT_4"/>
    <property type="match status" value="1"/>
</dbReference>
<dbReference type="Pfam" id="PF02954">
    <property type="entry name" value="HTH_8"/>
    <property type="match status" value="1"/>
</dbReference>
<evidence type="ECO:0000313" key="5">
    <source>
        <dbReference type="EMBL" id="ROZ62335.1"/>
    </source>
</evidence>
<dbReference type="PRINTS" id="PR01590">
    <property type="entry name" value="HTHFIS"/>
</dbReference>